<dbReference type="EMBL" id="MN740207">
    <property type="protein sequence ID" value="QHT93370.1"/>
    <property type="molecule type" value="Genomic_DNA"/>
</dbReference>
<dbReference type="AlphaFoldDB" id="A0A6C0IL57"/>
<sequence length="99" mass="11453">MDNIKKMIDTIRHKNMMKLSEWQEENPSSKIISTPKNKEYINIANKVMGGRTDTEDAQNYKGIIGKVSTMVVIDKSIITEEIKRLEKEENVILEIETKN</sequence>
<organism evidence="1">
    <name type="scientific">viral metagenome</name>
    <dbReference type="NCBI Taxonomy" id="1070528"/>
    <lineage>
        <taxon>unclassified sequences</taxon>
        <taxon>metagenomes</taxon>
        <taxon>organismal metagenomes</taxon>
    </lineage>
</organism>
<evidence type="ECO:0000313" key="1">
    <source>
        <dbReference type="EMBL" id="QHT93370.1"/>
    </source>
</evidence>
<protein>
    <submittedName>
        <fullName evidence="1">Uncharacterized protein</fullName>
    </submittedName>
</protein>
<name>A0A6C0IL57_9ZZZZ</name>
<accession>A0A6C0IL57</accession>
<proteinExistence type="predicted"/>
<reference evidence="1" key="1">
    <citation type="journal article" date="2020" name="Nature">
        <title>Giant virus diversity and host interactions through global metagenomics.</title>
        <authorList>
            <person name="Schulz F."/>
            <person name="Roux S."/>
            <person name="Paez-Espino D."/>
            <person name="Jungbluth S."/>
            <person name="Walsh D.A."/>
            <person name="Denef V.J."/>
            <person name="McMahon K.D."/>
            <person name="Konstantinidis K.T."/>
            <person name="Eloe-Fadrosh E.A."/>
            <person name="Kyrpides N.C."/>
            <person name="Woyke T."/>
        </authorList>
    </citation>
    <scope>NUCLEOTIDE SEQUENCE</scope>
    <source>
        <strain evidence="1">GVMAG-M-3300024252-29</strain>
    </source>
</reference>